<gene>
    <name evidence="2" type="ORF">CEXT_599401</name>
</gene>
<name>A0AAV4P482_CAEEX</name>
<organism evidence="2 3">
    <name type="scientific">Caerostris extrusa</name>
    <name type="common">Bark spider</name>
    <name type="synonym">Caerostris bankana</name>
    <dbReference type="NCBI Taxonomy" id="172846"/>
    <lineage>
        <taxon>Eukaryota</taxon>
        <taxon>Metazoa</taxon>
        <taxon>Ecdysozoa</taxon>
        <taxon>Arthropoda</taxon>
        <taxon>Chelicerata</taxon>
        <taxon>Arachnida</taxon>
        <taxon>Araneae</taxon>
        <taxon>Araneomorphae</taxon>
        <taxon>Entelegynae</taxon>
        <taxon>Araneoidea</taxon>
        <taxon>Araneidae</taxon>
        <taxon>Caerostris</taxon>
    </lineage>
</organism>
<dbReference type="AlphaFoldDB" id="A0AAV4P482"/>
<reference evidence="2 3" key="1">
    <citation type="submission" date="2021-06" db="EMBL/GenBank/DDBJ databases">
        <title>Caerostris extrusa draft genome.</title>
        <authorList>
            <person name="Kono N."/>
            <person name="Arakawa K."/>
        </authorList>
    </citation>
    <scope>NUCLEOTIDE SEQUENCE [LARGE SCALE GENOMIC DNA]</scope>
</reference>
<proteinExistence type="predicted"/>
<accession>A0AAV4P482</accession>
<protein>
    <submittedName>
        <fullName evidence="2">Uncharacterized protein</fullName>
    </submittedName>
</protein>
<evidence type="ECO:0000256" key="1">
    <source>
        <dbReference type="SAM" id="Phobius"/>
    </source>
</evidence>
<keyword evidence="1" id="KW-0472">Membrane</keyword>
<evidence type="ECO:0000313" key="2">
    <source>
        <dbReference type="EMBL" id="GIX92005.1"/>
    </source>
</evidence>
<keyword evidence="1" id="KW-1133">Transmembrane helix</keyword>
<keyword evidence="1" id="KW-0812">Transmembrane</keyword>
<comment type="caution">
    <text evidence="2">The sequence shown here is derived from an EMBL/GenBank/DDBJ whole genome shotgun (WGS) entry which is preliminary data.</text>
</comment>
<feature type="transmembrane region" description="Helical" evidence="1">
    <location>
        <begin position="67"/>
        <end position="88"/>
    </location>
</feature>
<sequence>MKGSGHLSDICPLLESAFIVSRKGTSCSATHGKMPRSLLNLSAGIEEFIVEEMLPKRICGIFNCTSWVFSSDLMVFILFVLLCFVEILNKIRKFLTNAITGLE</sequence>
<dbReference type="EMBL" id="BPLR01021644">
    <property type="protein sequence ID" value="GIX92005.1"/>
    <property type="molecule type" value="Genomic_DNA"/>
</dbReference>
<dbReference type="Proteomes" id="UP001054945">
    <property type="component" value="Unassembled WGS sequence"/>
</dbReference>
<evidence type="ECO:0000313" key="3">
    <source>
        <dbReference type="Proteomes" id="UP001054945"/>
    </source>
</evidence>
<keyword evidence="3" id="KW-1185">Reference proteome</keyword>